<evidence type="ECO:0000313" key="14">
    <source>
        <dbReference type="EMBL" id="AUN29263.1"/>
    </source>
</evidence>
<dbReference type="InterPro" id="IPR004692">
    <property type="entry name" value="SecG"/>
</dbReference>
<dbReference type="AlphaFoldDB" id="A0A2K9N7Y9"/>
<proteinExistence type="inferred from homology"/>
<comment type="similarity">
    <text evidence="2 12">Belongs to the SecG family.</text>
</comment>
<keyword evidence="5 12" id="KW-1003">Cell membrane</keyword>
<evidence type="ECO:0000256" key="5">
    <source>
        <dbReference type="ARBA" id="ARBA00022475"/>
    </source>
</evidence>
<keyword evidence="8 12" id="KW-1133">Transmembrane helix</keyword>
<keyword evidence="6 12" id="KW-0812">Transmembrane</keyword>
<sequence length="108" mass="10712">MQEVVLVVHLLITLALIGVVLVQKSEGGGLGVGGGTMGGFMTARGSANLLTRTTAILAALFFCTSLILAILAGTGGSQKSIFDKVPAPGTEAPAAPAEPAKPTVPVGQ</sequence>
<dbReference type="RefSeq" id="WP_102111004.1">
    <property type="nucleotide sequence ID" value="NZ_BMGN01000004.1"/>
</dbReference>
<comment type="function">
    <text evidence="11 12">Involved in protein export. Participates in an early event of protein translocation.</text>
</comment>
<feature type="region of interest" description="Disordered" evidence="13">
    <location>
        <begin position="82"/>
        <end position="108"/>
    </location>
</feature>
<protein>
    <recommendedName>
        <fullName evidence="3 12">Protein-export membrane protein SecG</fullName>
    </recommendedName>
</protein>
<evidence type="ECO:0000256" key="8">
    <source>
        <dbReference type="ARBA" id="ARBA00022989"/>
    </source>
</evidence>
<evidence type="ECO:0000313" key="15">
    <source>
        <dbReference type="Proteomes" id="UP000234752"/>
    </source>
</evidence>
<evidence type="ECO:0000256" key="7">
    <source>
        <dbReference type="ARBA" id="ARBA00022927"/>
    </source>
</evidence>
<dbReference type="Proteomes" id="UP000234752">
    <property type="component" value="Chromosome eg_1"/>
</dbReference>
<dbReference type="GO" id="GO:0005886">
    <property type="term" value="C:plasma membrane"/>
    <property type="evidence" value="ECO:0007669"/>
    <property type="project" value="UniProtKB-SubCell"/>
</dbReference>
<dbReference type="Pfam" id="PF03840">
    <property type="entry name" value="SecG"/>
    <property type="match status" value="1"/>
</dbReference>
<dbReference type="PANTHER" id="PTHR34182">
    <property type="entry name" value="PROTEIN-EXPORT MEMBRANE PROTEIN SECG"/>
    <property type="match status" value="1"/>
</dbReference>
<evidence type="ECO:0000256" key="9">
    <source>
        <dbReference type="ARBA" id="ARBA00023010"/>
    </source>
</evidence>
<name>A0A2K9N7Y9_9PROT</name>
<dbReference type="EMBL" id="CP025611">
    <property type="protein sequence ID" value="AUN29263.1"/>
    <property type="molecule type" value="Genomic_DNA"/>
</dbReference>
<dbReference type="GO" id="GO:0009306">
    <property type="term" value="P:protein secretion"/>
    <property type="evidence" value="ECO:0007669"/>
    <property type="project" value="UniProtKB-UniRule"/>
</dbReference>
<dbReference type="GO" id="GO:0043952">
    <property type="term" value="P:protein transport by the Sec complex"/>
    <property type="evidence" value="ECO:0007669"/>
    <property type="project" value="TreeGrafter"/>
</dbReference>
<keyword evidence="4 12" id="KW-0813">Transport</keyword>
<dbReference type="GO" id="GO:0065002">
    <property type="term" value="P:intracellular protein transmembrane transport"/>
    <property type="evidence" value="ECO:0007669"/>
    <property type="project" value="TreeGrafter"/>
</dbReference>
<dbReference type="PRINTS" id="PR01651">
    <property type="entry name" value="SECGEXPORT"/>
</dbReference>
<keyword evidence="7 12" id="KW-0653">Protein transport</keyword>
<gene>
    <name evidence="14" type="ORF">C0V82_02610</name>
</gene>
<dbReference type="GO" id="GO:0015450">
    <property type="term" value="F:protein-transporting ATPase activity"/>
    <property type="evidence" value="ECO:0007669"/>
    <property type="project" value="UniProtKB-UniRule"/>
</dbReference>
<dbReference type="NCBIfam" id="TIGR00810">
    <property type="entry name" value="secG"/>
    <property type="match status" value="1"/>
</dbReference>
<evidence type="ECO:0000256" key="12">
    <source>
        <dbReference type="RuleBase" id="RU365087"/>
    </source>
</evidence>
<dbReference type="PANTHER" id="PTHR34182:SF1">
    <property type="entry name" value="PROTEIN-EXPORT MEMBRANE PROTEIN SECG"/>
    <property type="match status" value="1"/>
</dbReference>
<evidence type="ECO:0000256" key="2">
    <source>
        <dbReference type="ARBA" id="ARBA00008445"/>
    </source>
</evidence>
<keyword evidence="9 12" id="KW-0811">Translocation</keyword>
<feature type="transmembrane region" description="Helical" evidence="12">
    <location>
        <begin position="51"/>
        <end position="72"/>
    </location>
</feature>
<accession>A0A2K9N7Y9</accession>
<evidence type="ECO:0000256" key="3">
    <source>
        <dbReference type="ARBA" id="ARBA00017876"/>
    </source>
</evidence>
<feature type="compositionally biased region" description="Low complexity" evidence="13">
    <location>
        <begin position="85"/>
        <end position="108"/>
    </location>
</feature>
<keyword evidence="15" id="KW-1185">Reference proteome</keyword>
<keyword evidence="10 12" id="KW-0472">Membrane</keyword>
<evidence type="ECO:0000256" key="13">
    <source>
        <dbReference type="SAM" id="MobiDB-lite"/>
    </source>
</evidence>
<comment type="caution">
    <text evidence="12">Lacks conserved residue(s) required for the propagation of feature annotation.</text>
</comment>
<evidence type="ECO:0000256" key="11">
    <source>
        <dbReference type="ARBA" id="ARBA00025182"/>
    </source>
</evidence>
<reference evidence="14 15" key="1">
    <citation type="submission" date="2017-12" db="EMBL/GenBank/DDBJ databases">
        <title>Genomes of bacteria within cyanobacterial aggregates.</title>
        <authorList>
            <person name="Cai H."/>
        </authorList>
    </citation>
    <scope>NUCLEOTIDE SEQUENCE [LARGE SCALE GENOMIC DNA]</scope>
    <source>
        <strain evidence="14 15">TH16</strain>
    </source>
</reference>
<evidence type="ECO:0000256" key="1">
    <source>
        <dbReference type="ARBA" id="ARBA00004651"/>
    </source>
</evidence>
<evidence type="ECO:0000256" key="10">
    <source>
        <dbReference type="ARBA" id="ARBA00023136"/>
    </source>
</evidence>
<dbReference type="KEGG" id="ncb:C0V82_02610"/>
<evidence type="ECO:0000256" key="4">
    <source>
        <dbReference type="ARBA" id="ARBA00022448"/>
    </source>
</evidence>
<evidence type="ECO:0000256" key="6">
    <source>
        <dbReference type="ARBA" id="ARBA00022692"/>
    </source>
</evidence>
<organism evidence="14 15">
    <name type="scientific">Niveispirillum cyanobacteriorum</name>
    <dbReference type="NCBI Taxonomy" id="1612173"/>
    <lineage>
        <taxon>Bacteria</taxon>
        <taxon>Pseudomonadati</taxon>
        <taxon>Pseudomonadota</taxon>
        <taxon>Alphaproteobacteria</taxon>
        <taxon>Rhodospirillales</taxon>
        <taxon>Azospirillaceae</taxon>
        <taxon>Niveispirillum</taxon>
    </lineage>
</organism>
<comment type="subcellular location">
    <subcellularLocation>
        <location evidence="1 12">Cell membrane</location>
        <topology evidence="1 12">Multi-pass membrane protein</topology>
    </subcellularLocation>
</comment>